<dbReference type="InterPro" id="IPR020568">
    <property type="entry name" value="Ribosomal_Su5_D2-typ_SF"/>
</dbReference>
<dbReference type="HAMAP" id="MF_00227">
    <property type="entry name" value="RNase_P"/>
    <property type="match status" value="1"/>
</dbReference>
<gene>
    <name evidence="7" type="primary">rnpA</name>
    <name evidence="9" type="ORF">LPB138_10870</name>
</gene>
<evidence type="ECO:0000256" key="6">
    <source>
        <dbReference type="ARBA" id="ARBA00022884"/>
    </source>
</evidence>
<evidence type="ECO:0000256" key="3">
    <source>
        <dbReference type="ARBA" id="ARBA00022722"/>
    </source>
</evidence>
<comment type="catalytic activity">
    <reaction evidence="7">
        <text>Endonucleolytic cleavage of RNA, removing 5'-extranucleotides from tRNA precursor.</text>
        <dbReference type="EC" id="3.1.26.5"/>
    </reaction>
</comment>
<dbReference type="STRING" id="1850246.LPB138_10870"/>
<dbReference type="AlphaFoldDB" id="A0A1D8P9B4"/>
<keyword evidence="6 7" id="KW-0694">RNA-binding</keyword>
<dbReference type="PANTHER" id="PTHR33992:SF1">
    <property type="entry name" value="RIBONUCLEASE P PROTEIN COMPONENT"/>
    <property type="match status" value="1"/>
</dbReference>
<dbReference type="GO" id="GO:0042781">
    <property type="term" value="F:3'-tRNA processing endoribonuclease activity"/>
    <property type="evidence" value="ECO:0007669"/>
    <property type="project" value="TreeGrafter"/>
</dbReference>
<reference evidence="9 10" key="1">
    <citation type="submission" date="2016-10" db="EMBL/GenBank/DDBJ databases">
        <title>Lutibacter sp. LPB0138, isolated from marine gastropod.</title>
        <authorList>
            <person name="Kim E."/>
            <person name="Yi H."/>
        </authorList>
    </citation>
    <scope>NUCLEOTIDE SEQUENCE [LARGE SCALE GENOMIC DNA]</scope>
    <source>
        <strain evidence="9 10">LPB0138</strain>
    </source>
</reference>
<accession>A0A1D8P9B4</accession>
<evidence type="ECO:0000256" key="8">
    <source>
        <dbReference type="NCBIfam" id="TIGR00188"/>
    </source>
</evidence>
<dbReference type="GO" id="GO:0030677">
    <property type="term" value="C:ribonuclease P complex"/>
    <property type="evidence" value="ECO:0007669"/>
    <property type="project" value="TreeGrafter"/>
</dbReference>
<evidence type="ECO:0000313" key="9">
    <source>
        <dbReference type="EMBL" id="AOW21149.1"/>
    </source>
</evidence>
<evidence type="ECO:0000313" key="10">
    <source>
        <dbReference type="Proteomes" id="UP000176050"/>
    </source>
</evidence>
<dbReference type="OrthoDB" id="1524972at2"/>
<dbReference type="RefSeq" id="WP_070237313.1">
    <property type="nucleotide sequence ID" value="NZ_CP017478.1"/>
</dbReference>
<name>A0A1D8P9B4_9FLAO</name>
<dbReference type="GO" id="GO:0001682">
    <property type="term" value="P:tRNA 5'-leader removal"/>
    <property type="evidence" value="ECO:0007669"/>
    <property type="project" value="UniProtKB-UniRule"/>
</dbReference>
<dbReference type="PROSITE" id="PS00648">
    <property type="entry name" value="RIBONUCLEASE_P"/>
    <property type="match status" value="1"/>
</dbReference>
<dbReference type="GO" id="GO:0004526">
    <property type="term" value="F:ribonuclease P activity"/>
    <property type="evidence" value="ECO:0007669"/>
    <property type="project" value="UniProtKB-UniRule"/>
</dbReference>
<dbReference type="EC" id="3.1.26.5" evidence="7 8"/>
<dbReference type="Proteomes" id="UP000176050">
    <property type="component" value="Chromosome"/>
</dbReference>
<organism evidence="9 10">
    <name type="scientific">Urechidicola croceus</name>
    <dbReference type="NCBI Taxonomy" id="1850246"/>
    <lineage>
        <taxon>Bacteria</taxon>
        <taxon>Pseudomonadati</taxon>
        <taxon>Bacteroidota</taxon>
        <taxon>Flavobacteriia</taxon>
        <taxon>Flavobacteriales</taxon>
        <taxon>Flavobacteriaceae</taxon>
        <taxon>Urechidicola</taxon>
    </lineage>
</organism>
<keyword evidence="4 7" id="KW-0255">Endonuclease</keyword>
<comment type="function">
    <text evidence="1 7">RNaseP catalyzes the removal of the 5'-leader sequence from pre-tRNA to produce the mature 5'-terminus. It can also cleave other RNA substrates such as 4.5S RNA. The protein component plays an auxiliary but essential role in vivo by binding to the 5'-leader sequence and broadening the substrate specificity of the ribozyme.</text>
</comment>
<dbReference type="EMBL" id="CP017478">
    <property type="protein sequence ID" value="AOW21149.1"/>
    <property type="molecule type" value="Genomic_DNA"/>
</dbReference>
<evidence type="ECO:0000256" key="2">
    <source>
        <dbReference type="ARBA" id="ARBA00022694"/>
    </source>
</evidence>
<evidence type="ECO:0000256" key="4">
    <source>
        <dbReference type="ARBA" id="ARBA00022759"/>
    </source>
</evidence>
<keyword evidence="2 7" id="KW-0819">tRNA processing</keyword>
<evidence type="ECO:0000256" key="1">
    <source>
        <dbReference type="ARBA" id="ARBA00002663"/>
    </source>
</evidence>
<dbReference type="Pfam" id="PF00825">
    <property type="entry name" value="Ribonuclease_P"/>
    <property type="match status" value="1"/>
</dbReference>
<proteinExistence type="inferred from homology"/>
<dbReference type="SUPFAM" id="SSF54211">
    <property type="entry name" value="Ribosomal protein S5 domain 2-like"/>
    <property type="match status" value="1"/>
</dbReference>
<comment type="similarity">
    <text evidence="7">Belongs to the RnpA family.</text>
</comment>
<evidence type="ECO:0000256" key="7">
    <source>
        <dbReference type="HAMAP-Rule" id="MF_00227"/>
    </source>
</evidence>
<keyword evidence="3 7" id="KW-0540">Nuclease</keyword>
<protein>
    <recommendedName>
        <fullName evidence="7 8">Ribonuclease P protein component</fullName>
        <shortName evidence="7">RNase P protein</shortName>
        <shortName evidence="7">RNaseP protein</shortName>
        <ecNumber evidence="7 8">3.1.26.5</ecNumber>
    </recommendedName>
    <alternativeName>
        <fullName evidence="7">Protein C5</fullName>
    </alternativeName>
</protein>
<keyword evidence="5 7" id="KW-0378">Hydrolase</keyword>
<keyword evidence="10" id="KW-1185">Reference proteome</keyword>
<evidence type="ECO:0000256" key="5">
    <source>
        <dbReference type="ARBA" id="ARBA00022801"/>
    </source>
</evidence>
<dbReference type="InterPro" id="IPR020539">
    <property type="entry name" value="RNase_P_CS"/>
</dbReference>
<sequence>MNFKLGKEEKLKSQKQIENLFVEGLSLKKFPLRMKYLRVETDSKLPIKVAFSVPKRNVKLAVNRNRIKRLLREAYRKNKYILLNNLEHQYVVMFIYVDKTEWAYEDLEQKMVLLMEKFIKNQ</sequence>
<dbReference type="NCBIfam" id="TIGR00188">
    <property type="entry name" value="rnpA"/>
    <property type="match status" value="1"/>
</dbReference>
<dbReference type="KEGG" id="lul:LPB138_10870"/>
<dbReference type="Gene3D" id="3.30.230.10">
    <property type="match status" value="1"/>
</dbReference>
<dbReference type="InterPro" id="IPR014721">
    <property type="entry name" value="Ribsml_uS5_D2-typ_fold_subgr"/>
</dbReference>
<dbReference type="PANTHER" id="PTHR33992">
    <property type="entry name" value="RIBONUCLEASE P PROTEIN COMPONENT"/>
    <property type="match status" value="1"/>
</dbReference>
<dbReference type="InterPro" id="IPR000100">
    <property type="entry name" value="RNase_P"/>
</dbReference>
<comment type="subunit">
    <text evidence="7">Consists of a catalytic RNA component (M1 or rnpB) and a protein subunit.</text>
</comment>
<dbReference type="GO" id="GO:0000049">
    <property type="term" value="F:tRNA binding"/>
    <property type="evidence" value="ECO:0007669"/>
    <property type="project" value="UniProtKB-UniRule"/>
</dbReference>